<dbReference type="EMBL" id="GBRH01242374">
    <property type="protein sequence ID" value="JAD55521.1"/>
    <property type="molecule type" value="Transcribed_RNA"/>
</dbReference>
<organism evidence="1">
    <name type="scientific">Arundo donax</name>
    <name type="common">Giant reed</name>
    <name type="synonym">Donax arundinaceus</name>
    <dbReference type="NCBI Taxonomy" id="35708"/>
    <lineage>
        <taxon>Eukaryota</taxon>
        <taxon>Viridiplantae</taxon>
        <taxon>Streptophyta</taxon>
        <taxon>Embryophyta</taxon>
        <taxon>Tracheophyta</taxon>
        <taxon>Spermatophyta</taxon>
        <taxon>Magnoliopsida</taxon>
        <taxon>Liliopsida</taxon>
        <taxon>Poales</taxon>
        <taxon>Poaceae</taxon>
        <taxon>PACMAD clade</taxon>
        <taxon>Arundinoideae</taxon>
        <taxon>Arundineae</taxon>
        <taxon>Arundo</taxon>
    </lineage>
</organism>
<accession>A0A0A9AWL7</accession>
<evidence type="ECO:0000313" key="1">
    <source>
        <dbReference type="EMBL" id="JAD55521.1"/>
    </source>
</evidence>
<reference evidence="1" key="1">
    <citation type="submission" date="2014-09" db="EMBL/GenBank/DDBJ databases">
        <authorList>
            <person name="Magalhaes I.L.F."/>
            <person name="Oliveira U."/>
            <person name="Santos F.R."/>
            <person name="Vidigal T.H.D.A."/>
            <person name="Brescovit A.D."/>
            <person name="Santos A.J."/>
        </authorList>
    </citation>
    <scope>NUCLEOTIDE SEQUENCE</scope>
    <source>
        <tissue evidence="1">Shoot tissue taken approximately 20 cm above the soil surface</tissue>
    </source>
</reference>
<reference evidence="1" key="2">
    <citation type="journal article" date="2015" name="Data Brief">
        <title>Shoot transcriptome of the giant reed, Arundo donax.</title>
        <authorList>
            <person name="Barrero R.A."/>
            <person name="Guerrero F.D."/>
            <person name="Moolhuijzen P."/>
            <person name="Goolsby J.A."/>
            <person name="Tidwell J."/>
            <person name="Bellgard S.E."/>
            <person name="Bellgard M.I."/>
        </authorList>
    </citation>
    <scope>NUCLEOTIDE SEQUENCE</scope>
    <source>
        <tissue evidence="1">Shoot tissue taken approximately 20 cm above the soil surface</tissue>
    </source>
</reference>
<protein>
    <submittedName>
        <fullName evidence="1">Uncharacterized protein</fullName>
    </submittedName>
</protein>
<sequence>MSNFSFSTFWLIFTALVVLHAYCVGCT</sequence>
<dbReference type="AlphaFoldDB" id="A0A0A9AWL7"/>
<proteinExistence type="predicted"/>
<name>A0A0A9AWL7_ARUDO</name>